<feature type="region of interest" description="Disordered" evidence="1">
    <location>
        <begin position="32"/>
        <end position="79"/>
    </location>
</feature>
<evidence type="ECO:0000313" key="2">
    <source>
        <dbReference type="EMBL" id="SBS81686.1"/>
    </source>
</evidence>
<evidence type="ECO:0000313" key="3">
    <source>
        <dbReference type="Proteomes" id="UP000078560"/>
    </source>
</evidence>
<name>A0A1A8VM48_PLAOA</name>
<accession>A0A1A8VM48</accession>
<dbReference type="EMBL" id="FLQU01000180">
    <property type="protein sequence ID" value="SBS81686.1"/>
    <property type="molecule type" value="Genomic_DNA"/>
</dbReference>
<sequence length="79" mass="8920">MCACPCFFPSCIEVYRIELTFVGYSPSTFPFLSSPTQSHPTPSDFTERVRPIMPSGQRQGGKTGVKSERSERIERSEKE</sequence>
<reference evidence="3" key="1">
    <citation type="submission" date="2016-05" db="EMBL/GenBank/DDBJ databases">
        <authorList>
            <person name="Naeem Raeece"/>
        </authorList>
    </citation>
    <scope>NUCLEOTIDE SEQUENCE [LARGE SCALE GENOMIC DNA]</scope>
</reference>
<dbReference type="Proteomes" id="UP000078560">
    <property type="component" value="Unassembled WGS sequence"/>
</dbReference>
<proteinExistence type="predicted"/>
<evidence type="ECO:0000256" key="1">
    <source>
        <dbReference type="SAM" id="MobiDB-lite"/>
    </source>
</evidence>
<protein>
    <submittedName>
        <fullName evidence="2">Uncharacterized protein</fullName>
    </submittedName>
</protein>
<gene>
    <name evidence="2" type="ORF">POVCU2_0011500</name>
</gene>
<dbReference type="AlphaFoldDB" id="A0A1A8VM48"/>
<feature type="compositionally biased region" description="Basic and acidic residues" evidence="1">
    <location>
        <begin position="65"/>
        <end position="79"/>
    </location>
</feature>
<organism evidence="2 3">
    <name type="scientific">Plasmodium ovale curtisi</name>
    <dbReference type="NCBI Taxonomy" id="864141"/>
    <lineage>
        <taxon>Eukaryota</taxon>
        <taxon>Sar</taxon>
        <taxon>Alveolata</taxon>
        <taxon>Apicomplexa</taxon>
        <taxon>Aconoidasida</taxon>
        <taxon>Haemosporida</taxon>
        <taxon>Plasmodiidae</taxon>
        <taxon>Plasmodium</taxon>
        <taxon>Plasmodium (Plasmodium)</taxon>
    </lineage>
</organism>